<dbReference type="PIRSF" id="PIRSF005962">
    <property type="entry name" value="Pept_M20D_amidohydro"/>
    <property type="match status" value="1"/>
</dbReference>
<dbReference type="CDD" id="cd05666">
    <property type="entry name" value="M20_Acy1-like"/>
    <property type="match status" value="1"/>
</dbReference>
<dbReference type="NCBIfam" id="TIGR01891">
    <property type="entry name" value="amidohydrolases"/>
    <property type="match status" value="1"/>
</dbReference>
<feature type="domain" description="Peptidase M20 dimerisation" evidence="3">
    <location>
        <begin position="196"/>
        <end position="291"/>
    </location>
</feature>
<dbReference type="PANTHER" id="PTHR11014:SF63">
    <property type="entry name" value="METALLOPEPTIDASE, PUTATIVE (AFU_ORTHOLOGUE AFUA_6G09600)-RELATED"/>
    <property type="match status" value="1"/>
</dbReference>
<dbReference type="GO" id="GO:0047980">
    <property type="term" value="F:hippurate hydrolase activity"/>
    <property type="evidence" value="ECO:0007669"/>
    <property type="project" value="UniProtKB-EC"/>
</dbReference>
<dbReference type="AlphaFoldDB" id="A0A1R0FBQ8"/>
<dbReference type="Gene3D" id="3.40.630.10">
    <property type="entry name" value="Zn peptidases"/>
    <property type="match status" value="1"/>
</dbReference>
<dbReference type="FunFam" id="3.30.70.360:FF:000001">
    <property type="entry name" value="N-acetyldiaminopimelate deacetylase"/>
    <property type="match status" value="1"/>
</dbReference>
<comment type="caution">
    <text evidence="4">The sequence shown here is derived from an EMBL/GenBank/DDBJ whole genome shotgun (WGS) entry which is preliminary data.</text>
</comment>
<keyword evidence="2" id="KW-0464">Manganese</keyword>
<dbReference type="GO" id="GO:0046872">
    <property type="term" value="F:metal ion binding"/>
    <property type="evidence" value="ECO:0007669"/>
    <property type="project" value="UniProtKB-KW"/>
</dbReference>
<gene>
    <name evidence="4" type="ORF">PEB0149_018900</name>
</gene>
<protein>
    <submittedName>
        <fullName evidence="4">Hippurate hydrolase</fullName>
        <ecNumber evidence="4">3.5.1.32</ecNumber>
    </submittedName>
</protein>
<feature type="binding site" evidence="2">
    <location>
        <position position="111"/>
    </location>
    <ligand>
        <name>Mn(2+)</name>
        <dbReference type="ChEBI" id="CHEBI:29035"/>
        <label>2</label>
    </ligand>
</feature>
<evidence type="ECO:0000256" key="2">
    <source>
        <dbReference type="PIRSR" id="PIRSR005962-1"/>
    </source>
</evidence>
<evidence type="ECO:0000259" key="3">
    <source>
        <dbReference type="Pfam" id="PF07687"/>
    </source>
</evidence>
<organism evidence="4 5">
    <name type="scientific">Bartonella apis</name>
    <dbReference type="NCBI Taxonomy" id="1686310"/>
    <lineage>
        <taxon>Bacteria</taxon>
        <taxon>Pseudomonadati</taxon>
        <taxon>Pseudomonadota</taxon>
        <taxon>Alphaproteobacteria</taxon>
        <taxon>Hyphomicrobiales</taxon>
        <taxon>Bartonellaceae</taxon>
        <taxon>Bartonella</taxon>
    </lineage>
</organism>
<feature type="binding site" evidence="2">
    <location>
        <position position="172"/>
    </location>
    <ligand>
        <name>Mn(2+)</name>
        <dbReference type="ChEBI" id="CHEBI:29035"/>
        <label>2</label>
    </ligand>
</feature>
<feature type="binding site" evidence="2">
    <location>
        <position position="113"/>
    </location>
    <ligand>
        <name>Mn(2+)</name>
        <dbReference type="ChEBI" id="CHEBI:29035"/>
        <label>2</label>
    </ligand>
</feature>
<dbReference type="RefSeq" id="WP_075869555.1">
    <property type="nucleotide sequence ID" value="NZ_CALYQA010000002.1"/>
</dbReference>
<dbReference type="EMBL" id="LXYT01000001">
    <property type="protein sequence ID" value="OLY44421.1"/>
    <property type="molecule type" value="Genomic_DNA"/>
</dbReference>
<dbReference type="InterPro" id="IPR017439">
    <property type="entry name" value="Amidohydrolase"/>
</dbReference>
<feature type="binding site" evidence="2">
    <location>
        <position position="146"/>
    </location>
    <ligand>
        <name>Mn(2+)</name>
        <dbReference type="ChEBI" id="CHEBI:29035"/>
        <label>2</label>
    </ligand>
</feature>
<comment type="cofactor">
    <cofactor evidence="2">
        <name>Mn(2+)</name>
        <dbReference type="ChEBI" id="CHEBI:29035"/>
    </cofactor>
    <text evidence="2">The Mn(2+) ion enhances activity.</text>
</comment>
<keyword evidence="5" id="KW-1185">Reference proteome</keyword>
<dbReference type="InterPro" id="IPR036264">
    <property type="entry name" value="Bact_exopeptidase_dim_dom"/>
</dbReference>
<accession>A0A1R0FBQ8</accession>
<dbReference type="Proteomes" id="UP000187344">
    <property type="component" value="Unassembled WGS sequence"/>
</dbReference>
<dbReference type="EC" id="3.5.1.32" evidence="4"/>
<evidence type="ECO:0000256" key="1">
    <source>
        <dbReference type="ARBA" id="ARBA00022801"/>
    </source>
</evidence>
<dbReference type="GO" id="GO:0050118">
    <property type="term" value="F:N-acetyldiaminopimelate deacetylase activity"/>
    <property type="evidence" value="ECO:0007669"/>
    <property type="project" value="UniProtKB-ARBA"/>
</dbReference>
<dbReference type="InterPro" id="IPR002933">
    <property type="entry name" value="Peptidase_M20"/>
</dbReference>
<dbReference type="Gene3D" id="3.30.70.360">
    <property type="match status" value="1"/>
</dbReference>
<keyword evidence="2" id="KW-0479">Metal-binding</keyword>
<dbReference type="PANTHER" id="PTHR11014">
    <property type="entry name" value="PEPTIDASE M20 FAMILY MEMBER"/>
    <property type="match status" value="1"/>
</dbReference>
<dbReference type="OrthoDB" id="9777385at2"/>
<evidence type="ECO:0000313" key="4">
    <source>
        <dbReference type="EMBL" id="OLY44421.1"/>
    </source>
</evidence>
<reference evidence="4 5" key="1">
    <citation type="submission" date="2016-12" db="EMBL/GenBank/DDBJ databases">
        <title>Comparative genomics of Bartonella apis.</title>
        <authorList>
            <person name="Engel P."/>
        </authorList>
    </citation>
    <scope>NUCLEOTIDE SEQUENCE [LARGE SCALE GENOMIC DNA]</scope>
    <source>
        <strain evidence="4 5">PEB0149</strain>
    </source>
</reference>
<name>A0A1R0FBQ8_9HYPH</name>
<sequence length="394" mass="42903">MKSEKVSPESEKLFGAISKYLPEMVALRHDLHSHPELAYEEHRTADIVAKLLKKWGYEVQTGIGKTGVVGRLKVGNGKNSIGLRADFDALPIHELTNLEYSSTNEGKMHACGHDGHTTMLLTAARYLAETKNFNGTVNVIFQPAEEGFAGAQAMIDDGLFEKFPCDAVYAMHNWPDLPAGKIAVNSGPFMPASDNVSIRVIGKGGHGAVPQKAIDPIAAGAAIVTALQTIVSRNVPPLEAAIITVGSFHAGFANNVIPDTAEMELTVRCFSANVRDLLENRIEKLVKSQAESFGATAEVNYHRLYPMLFNHKEETDFAVGVARNTFGKEKVDAQLTPPSVSEDFAFMLQAKRGAYLLIGNGESASLHSPNYNFNDDLIPLGGCYWVKLVETYLR</sequence>
<dbReference type="Pfam" id="PF07687">
    <property type="entry name" value="M20_dimer"/>
    <property type="match status" value="1"/>
</dbReference>
<dbReference type="GO" id="GO:0019877">
    <property type="term" value="P:diaminopimelate biosynthetic process"/>
    <property type="evidence" value="ECO:0007669"/>
    <property type="project" value="UniProtKB-ARBA"/>
</dbReference>
<dbReference type="InterPro" id="IPR011650">
    <property type="entry name" value="Peptidase_M20_dimer"/>
</dbReference>
<dbReference type="Pfam" id="PF01546">
    <property type="entry name" value="Peptidase_M20"/>
    <property type="match status" value="1"/>
</dbReference>
<dbReference type="SUPFAM" id="SSF55031">
    <property type="entry name" value="Bacterial exopeptidase dimerisation domain"/>
    <property type="match status" value="1"/>
</dbReference>
<evidence type="ECO:0000313" key="5">
    <source>
        <dbReference type="Proteomes" id="UP000187344"/>
    </source>
</evidence>
<proteinExistence type="predicted"/>
<keyword evidence="1 4" id="KW-0378">Hydrolase</keyword>
<dbReference type="SUPFAM" id="SSF53187">
    <property type="entry name" value="Zn-dependent exopeptidases"/>
    <property type="match status" value="1"/>
</dbReference>
<feature type="binding site" evidence="2">
    <location>
        <position position="367"/>
    </location>
    <ligand>
        <name>Mn(2+)</name>
        <dbReference type="ChEBI" id="CHEBI:29035"/>
        <label>2</label>
    </ligand>
</feature>